<dbReference type="SUPFAM" id="SSF54928">
    <property type="entry name" value="RNA-binding domain, RBD"/>
    <property type="match status" value="1"/>
</dbReference>
<organism evidence="7 8">
    <name type="scientific">Molorchus minor</name>
    <dbReference type="NCBI Taxonomy" id="1323400"/>
    <lineage>
        <taxon>Eukaryota</taxon>
        <taxon>Metazoa</taxon>
        <taxon>Ecdysozoa</taxon>
        <taxon>Arthropoda</taxon>
        <taxon>Hexapoda</taxon>
        <taxon>Insecta</taxon>
        <taxon>Pterygota</taxon>
        <taxon>Neoptera</taxon>
        <taxon>Endopterygota</taxon>
        <taxon>Coleoptera</taxon>
        <taxon>Polyphaga</taxon>
        <taxon>Cucujiformia</taxon>
        <taxon>Chrysomeloidea</taxon>
        <taxon>Cerambycidae</taxon>
        <taxon>Lamiinae</taxon>
        <taxon>Monochamini</taxon>
        <taxon>Molorchus</taxon>
    </lineage>
</organism>
<feature type="region of interest" description="Disordered" evidence="5">
    <location>
        <begin position="143"/>
        <end position="174"/>
    </location>
</feature>
<sequence length="213" mass="25419">MDEKRTIWCGNLSDHVTEELLYELFLQAAPLEKVKIPTDREGRRSNFAFITFKHEVSVNYVQQLLNGTLLFDKAINIKPRNTNSLGNPLDRNSRNEFQNSLPQYLNHDLLRTGQMQYNYELVSNNYNDNRLGRWERNTYSEREDRYRDNHHPKSYKSHENRQNGSSLRRNNYSDRKNYNGREIVAPLVALIEGWDGRAFGQFWCPWERFVRLD</sequence>
<dbReference type="Pfam" id="PF00076">
    <property type="entry name" value="RRM_1"/>
    <property type="match status" value="1"/>
</dbReference>
<dbReference type="InterPro" id="IPR035979">
    <property type="entry name" value="RBD_domain_sf"/>
</dbReference>
<dbReference type="PANTHER" id="PTHR13798">
    <property type="entry name" value="RNA BINDING MOTIF RBM PROTEIN -RELATED"/>
    <property type="match status" value="1"/>
</dbReference>
<comment type="caution">
    <text evidence="7">The sequence shown here is derived from an EMBL/GenBank/DDBJ whole genome shotgun (WGS) entry which is preliminary data.</text>
</comment>
<feature type="compositionally biased region" description="Basic and acidic residues" evidence="5">
    <location>
        <begin position="143"/>
        <end position="161"/>
    </location>
</feature>
<evidence type="ECO:0000256" key="1">
    <source>
        <dbReference type="ARBA" id="ARBA00004642"/>
    </source>
</evidence>
<reference evidence="7" key="1">
    <citation type="journal article" date="2023" name="Insect Mol. Biol.">
        <title>Genome sequencing provides insights into the evolution of gene families encoding plant cell wall-degrading enzymes in longhorned beetles.</title>
        <authorList>
            <person name="Shin N.R."/>
            <person name="Okamura Y."/>
            <person name="Kirsch R."/>
            <person name="Pauchet Y."/>
        </authorList>
    </citation>
    <scope>NUCLEOTIDE SEQUENCE</scope>
    <source>
        <strain evidence="7">MMC_N1</strain>
    </source>
</reference>
<dbReference type="SMART" id="SM00360">
    <property type="entry name" value="RRM"/>
    <property type="match status" value="1"/>
</dbReference>
<name>A0ABQ9K7E9_9CUCU</name>
<feature type="domain" description="RRM" evidence="6">
    <location>
        <begin position="5"/>
        <end position="82"/>
    </location>
</feature>
<dbReference type="PANTHER" id="PTHR13798:SF11">
    <property type="entry name" value="RNA-BINDING PROTEIN 7-RELATED"/>
    <property type="match status" value="1"/>
</dbReference>
<protein>
    <recommendedName>
        <fullName evidence="6">RRM domain-containing protein</fullName>
    </recommendedName>
</protein>
<evidence type="ECO:0000256" key="2">
    <source>
        <dbReference type="ARBA" id="ARBA00022884"/>
    </source>
</evidence>
<evidence type="ECO:0000256" key="4">
    <source>
        <dbReference type="PROSITE-ProRule" id="PRU00176"/>
    </source>
</evidence>
<dbReference type="InterPro" id="IPR000504">
    <property type="entry name" value="RRM_dom"/>
</dbReference>
<evidence type="ECO:0000256" key="5">
    <source>
        <dbReference type="SAM" id="MobiDB-lite"/>
    </source>
</evidence>
<dbReference type="PROSITE" id="PS50102">
    <property type="entry name" value="RRM"/>
    <property type="match status" value="1"/>
</dbReference>
<accession>A0ABQ9K7E9</accession>
<gene>
    <name evidence="7" type="ORF">NQ317_017077</name>
</gene>
<dbReference type="InterPro" id="IPR052285">
    <property type="entry name" value="NEXT_complex_subunit"/>
</dbReference>
<dbReference type="EMBL" id="JAPWTJ010000014">
    <property type="protein sequence ID" value="KAJ8985445.1"/>
    <property type="molecule type" value="Genomic_DNA"/>
</dbReference>
<dbReference type="Proteomes" id="UP001162164">
    <property type="component" value="Unassembled WGS sequence"/>
</dbReference>
<proteinExistence type="predicted"/>
<keyword evidence="8" id="KW-1185">Reference proteome</keyword>
<evidence type="ECO:0000256" key="3">
    <source>
        <dbReference type="ARBA" id="ARBA00023242"/>
    </source>
</evidence>
<keyword evidence="2 4" id="KW-0694">RNA-binding</keyword>
<dbReference type="Gene3D" id="3.30.70.330">
    <property type="match status" value="1"/>
</dbReference>
<evidence type="ECO:0000313" key="8">
    <source>
        <dbReference type="Proteomes" id="UP001162164"/>
    </source>
</evidence>
<dbReference type="InterPro" id="IPR012677">
    <property type="entry name" value="Nucleotide-bd_a/b_plait_sf"/>
</dbReference>
<dbReference type="CDD" id="cd12336">
    <property type="entry name" value="RRM_RBM7_like"/>
    <property type="match status" value="1"/>
</dbReference>
<comment type="subcellular location">
    <subcellularLocation>
        <location evidence="1">Nucleus</location>
        <location evidence="1">Nucleoplasm</location>
    </subcellularLocation>
</comment>
<evidence type="ECO:0000259" key="6">
    <source>
        <dbReference type="PROSITE" id="PS50102"/>
    </source>
</evidence>
<keyword evidence="3" id="KW-0539">Nucleus</keyword>
<evidence type="ECO:0000313" key="7">
    <source>
        <dbReference type="EMBL" id="KAJ8985445.1"/>
    </source>
</evidence>